<proteinExistence type="predicted"/>
<organism evidence="1">
    <name type="scientific">Brugia malayi</name>
    <name type="common">Filarial nematode worm</name>
    <dbReference type="NCBI Taxonomy" id="6279"/>
    <lineage>
        <taxon>Eukaryota</taxon>
        <taxon>Metazoa</taxon>
        <taxon>Ecdysozoa</taxon>
        <taxon>Nematoda</taxon>
        <taxon>Chromadorea</taxon>
        <taxon>Rhabditida</taxon>
        <taxon>Spirurina</taxon>
        <taxon>Spiruromorpha</taxon>
        <taxon>Filarioidea</taxon>
        <taxon>Onchocercidae</taxon>
        <taxon>Brugia</taxon>
    </lineage>
</organism>
<dbReference type="WormBase" id="Bm8966">
    <property type="protein sequence ID" value="BM48319"/>
    <property type="gene ID" value="WBGene00229227"/>
</dbReference>
<reference evidence="1" key="1">
    <citation type="journal article" date="2007" name="Science">
        <title>Draft genome of the filarial nematode parasite Brugia malayi.</title>
        <authorList>
            <person name="Ghedin E."/>
            <person name="Wang S."/>
            <person name="Spiro D."/>
            <person name="Caler E."/>
            <person name="Zhao Q."/>
            <person name="Crabtree J."/>
            <person name="Allen J.E."/>
            <person name="Delcher A.L."/>
            <person name="Guiliano D.B."/>
            <person name="Miranda-Saavedra D."/>
            <person name="Angiuoli S.V."/>
            <person name="Creasy T."/>
            <person name="Amedeo P."/>
            <person name="Haas B."/>
            <person name="El-Sayed N.M."/>
            <person name="Wortman J.R."/>
            <person name="Feldblyum T."/>
            <person name="Tallon L."/>
            <person name="Schatz M."/>
            <person name="Shumway M."/>
            <person name="Koo H."/>
            <person name="Salzberg S.L."/>
            <person name="Schobel S."/>
            <person name="Pertea M."/>
            <person name="Pop M."/>
            <person name="White O."/>
            <person name="Barton G.J."/>
            <person name="Carlow C.K."/>
            <person name="Crawford M.J."/>
            <person name="Daub J."/>
            <person name="Dimmic M.W."/>
            <person name="Estes C.F."/>
            <person name="Foster J.M."/>
            <person name="Ganatra M."/>
            <person name="Gregory W.F."/>
            <person name="Johnson N.M."/>
            <person name="Jin J."/>
            <person name="Komuniecki R."/>
            <person name="Korf I."/>
            <person name="Kumar S."/>
            <person name="Laney S."/>
            <person name="Li B.W."/>
            <person name="Li W."/>
            <person name="Lindblom T.H."/>
            <person name="Lustigman S."/>
            <person name="Ma D."/>
            <person name="Maina C.V."/>
            <person name="Martin D.M."/>
            <person name="McCarter J.P."/>
            <person name="McReynolds L."/>
            <person name="Mitreva M."/>
            <person name="Nutman T.B."/>
            <person name="Parkinson J."/>
            <person name="Peregrin-Alvarez J.M."/>
            <person name="Poole C."/>
            <person name="Ren Q."/>
            <person name="Saunders L."/>
            <person name="Sluder A.E."/>
            <person name="Smith K."/>
            <person name="Stanke M."/>
            <person name="Unnasch T.R."/>
            <person name="Ware J."/>
            <person name="Wei A.D."/>
            <person name="Weil G."/>
            <person name="Williams D.J."/>
            <person name="Zhang Y."/>
            <person name="Williams S.A."/>
            <person name="Fraser-Liggett C."/>
            <person name="Slatko B."/>
            <person name="Blaxter M.L."/>
            <person name="Scott A.L."/>
        </authorList>
    </citation>
    <scope>NUCLEOTIDE SEQUENCE</scope>
    <source>
        <strain evidence="1">FR3</strain>
    </source>
</reference>
<evidence type="ECO:0000313" key="2">
    <source>
        <dbReference type="WormBase" id="Bm8966"/>
    </source>
</evidence>
<gene>
    <name evidence="1 2" type="ORF">Bm8966</name>
    <name evidence="1" type="ORF">BM_Bm8966</name>
</gene>
<dbReference type="EMBL" id="LN856794">
    <property type="protein sequence ID" value="CDP92393.1"/>
    <property type="molecule type" value="Genomic_DNA"/>
</dbReference>
<name>A0A0J9XP32_BRUMA</name>
<dbReference type="AlphaFoldDB" id="A0A0J9XP32"/>
<evidence type="ECO:0000313" key="1">
    <source>
        <dbReference type="EMBL" id="CDP92393.1"/>
    </source>
</evidence>
<accession>A0A0J9XP32</accession>
<protein>
    <submittedName>
        <fullName evidence="1">Bm8966</fullName>
    </submittedName>
</protein>
<reference evidence="1" key="2">
    <citation type="submission" date="2012-12" db="EMBL/GenBank/DDBJ databases">
        <authorList>
            <person name="Gao Y.W."/>
            <person name="Fan S.T."/>
            <person name="Sun H.T."/>
            <person name="Wang Z."/>
            <person name="Gao X.L."/>
            <person name="Li Y.G."/>
            <person name="Wang T.C."/>
            <person name="Zhang K."/>
            <person name="Xu W.W."/>
            <person name="Yu Z.J."/>
            <person name="Xia X.Z."/>
        </authorList>
    </citation>
    <scope>NUCLEOTIDE SEQUENCE</scope>
    <source>
        <strain evidence="1">FR3</strain>
    </source>
</reference>
<sequence length="95" mass="9916">MQMKVDEQGAVAVVVEQVVVVVVGADADADVDVVAASDHVVTHVPLVPQLQLVAKRVVNSVISRVADVVDVAEEVAVTTDAVVVIGVKSEISWSF</sequence>